<protein>
    <recommendedName>
        <fullName evidence="4">TPR-like protein</fullName>
    </recommendedName>
</protein>
<evidence type="ECO:0000256" key="1">
    <source>
        <dbReference type="SAM" id="Phobius"/>
    </source>
</evidence>
<dbReference type="Proteomes" id="UP001149813">
    <property type="component" value="Unassembled WGS sequence"/>
</dbReference>
<dbReference type="AlphaFoldDB" id="A0A9W8CPE3"/>
<dbReference type="OrthoDB" id="10050400at2759"/>
<gene>
    <name evidence="2" type="ORF">LPJ53_004828</name>
</gene>
<dbReference type="Gene3D" id="1.25.40.10">
    <property type="entry name" value="Tetratricopeptide repeat domain"/>
    <property type="match status" value="1"/>
</dbReference>
<dbReference type="SUPFAM" id="SSF48452">
    <property type="entry name" value="TPR-like"/>
    <property type="match status" value="1"/>
</dbReference>
<evidence type="ECO:0008006" key="4">
    <source>
        <dbReference type="Google" id="ProtNLM"/>
    </source>
</evidence>
<evidence type="ECO:0000313" key="3">
    <source>
        <dbReference type="Proteomes" id="UP001149813"/>
    </source>
</evidence>
<proteinExistence type="predicted"/>
<keyword evidence="1" id="KW-0812">Transmembrane</keyword>
<accession>A0A9W8CPE3</accession>
<sequence>MFALVSARRTLAAGLSRRRISSFHIDNSARGKMQPYIGAIKAVSLVAGLVTVSIGGLYLATNHHLDTTYPVPSTIRRKETRRLLRGAALREHIAPNPQVAYMFLLRALEQIYADGELAEDTPEVQAIIVRLATAASLMGERKPAQAMLEGAWPHAVRSGDTERICTVAEVLGPLLREDGSFDRALEVYGEALRAGRQMDEASSGDAQKQDAVRARVAGLVASLGETFALKGEKDNARVVLEGLLEEIRERGEGKQVDQWTCLDAVVMLDLAQVAENARDARAWANSAVERAQRNAGVKACDNCHVHGVFQLGQLLAADGDTEGALRMYKSALELGRRTGTGNIERIKESIEQA</sequence>
<keyword evidence="1" id="KW-1133">Transmembrane helix</keyword>
<name>A0A9W8CPE3_9FUNG</name>
<feature type="transmembrane region" description="Helical" evidence="1">
    <location>
        <begin position="36"/>
        <end position="60"/>
    </location>
</feature>
<comment type="caution">
    <text evidence="2">The sequence shown here is derived from an EMBL/GenBank/DDBJ whole genome shotgun (WGS) entry which is preliminary data.</text>
</comment>
<dbReference type="EMBL" id="JANBOJ010000247">
    <property type="protein sequence ID" value="KAJ1720549.1"/>
    <property type="molecule type" value="Genomic_DNA"/>
</dbReference>
<evidence type="ECO:0000313" key="2">
    <source>
        <dbReference type="EMBL" id="KAJ1720549.1"/>
    </source>
</evidence>
<keyword evidence="3" id="KW-1185">Reference proteome</keyword>
<reference evidence="2" key="1">
    <citation type="submission" date="2022-07" db="EMBL/GenBank/DDBJ databases">
        <title>Phylogenomic reconstructions and comparative analyses of Kickxellomycotina fungi.</title>
        <authorList>
            <person name="Reynolds N.K."/>
            <person name="Stajich J.E."/>
            <person name="Barry K."/>
            <person name="Grigoriev I.V."/>
            <person name="Crous P."/>
            <person name="Smith M.E."/>
        </authorList>
    </citation>
    <scope>NUCLEOTIDE SEQUENCE</scope>
    <source>
        <strain evidence="2">NBRC 32514</strain>
    </source>
</reference>
<organism evidence="2 3">
    <name type="scientific">Coemansia erecta</name>
    <dbReference type="NCBI Taxonomy" id="147472"/>
    <lineage>
        <taxon>Eukaryota</taxon>
        <taxon>Fungi</taxon>
        <taxon>Fungi incertae sedis</taxon>
        <taxon>Zoopagomycota</taxon>
        <taxon>Kickxellomycotina</taxon>
        <taxon>Kickxellomycetes</taxon>
        <taxon>Kickxellales</taxon>
        <taxon>Kickxellaceae</taxon>
        <taxon>Coemansia</taxon>
    </lineage>
</organism>
<dbReference type="InterPro" id="IPR011990">
    <property type="entry name" value="TPR-like_helical_dom_sf"/>
</dbReference>
<keyword evidence="1" id="KW-0472">Membrane</keyword>